<feature type="transmembrane region" description="Helical" evidence="3">
    <location>
        <begin position="32"/>
        <end position="53"/>
    </location>
</feature>
<keyword evidence="2 3" id="KW-0472">Membrane</keyword>
<comment type="similarity">
    <text evidence="1 2">Belongs to the BioY family.</text>
</comment>
<keyword evidence="5" id="KW-1185">Reference proteome</keyword>
<accession>A0A221VZ60</accession>
<feature type="transmembrane region" description="Helical" evidence="3">
    <location>
        <begin position="175"/>
        <end position="197"/>
    </location>
</feature>
<evidence type="ECO:0000256" key="1">
    <source>
        <dbReference type="ARBA" id="ARBA00010692"/>
    </source>
</evidence>
<keyword evidence="3" id="KW-0812">Transmembrane</keyword>
<evidence type="ECO:0000313" key="5">
    <source>
        <dbReference type="Proteomes" id="UP000204221"/>
    </source>
</evidence>
<protein>
    <recommendedName>
        <fullName evidence="2">Biotin transporter</fullName>
    </recommendedName>
</protein>
<comment type="subcellular location">
    <subcellularLocation>
        <location evidence="2">Cell membrane</location>
        <topology evidence="2">Multi-pass membrane protein</topology>
    </subcellularLocation>
</comment>
<keyword evidence="2" id="KW-1003">Cell membrane</keyword>
<dbReference type="AlphaFoldDB" id="A0A221VZ60"/>
<reference evidence="4 5" key="1">
    <citation type="submission" date="2017-07" db="EMBL/GenBank/DDBJ databases">
        <title>Complete genome sequence of Actinoalloteichus hoggarensis DSM 45943, type strain of Actinoalloteichus hoggarensis.</title>
        <authorList>
            <person name="Ruckert C."/>
            <person name="Nouioui I."/>
            <person name="Willmese J."/>
            <person name="van Wezel G."/>
            <person name="Klenk H.-P."/>
            <person name="Kalinowski J."/>
            <person name="Zotchev S.B."/>
        </authorList>
    </citation>
    <scope>NUCLEOTIDE SEQUENCE [LARGE SCALE GENOMIC DNA]</scope>
    <source>
        <strain evidence="4 5">DSM 45943</strain>
    </source>
</reference>
<dbReference type="Pfam" id="PF02632">
    <property type="entry name" value="BioY"/>
    <property type="match status" value="1"/>
</dbReference>
<feature type="transmembrane region" description="Helical" evidence="3">
    <location>
        <begin position="146"/>
        <end position="169"/>
    </location>
</feature>
<dbReference type="PIRSF" id="PIRSF016661">
    <property type="entry name" value="BioY"/>
    <property type="match status" value="1"/>
</dbReference>
<evidence type="ECO:0000256" key="2">
    <source>
        <dbReference type="PIRNR" id="PIRNR016661"/>
    </source>
</evidence>
<proteinExistence type="inferred from homology"/>
<organism evidence="4 5">
    <name type="scientific">Actinoalloteichus hoggarensis</name>
    <dbReference type="NCBI Taxonomy" id="1470176"/>
    <lineage>
        <taxon>Bacteria</taxon>
        <taxon>Bacillati</taxon>
        <taxon>Actinomycetota</taxon>
        <taxon>Actinomycetes</taxon>
        <taxon>Pseudonocardiales</taxon>
        <taxon>Pseudonocardiaceae</taxon>
        <taxon>Actinoalloteichus</taxon>
    </lineage>
</organism>
<feature type="transmembrane region" description="Helical" evidence="3">
    <location>
        <begin position="65"/>
        <end position="89"/>
    </location>
</feature>
<evidence type="ECO:0000256" key="3">
    <source>
        <dbReference type="SAM" id="Phobius"/>
    </source>
</evidence>
<dbReference type="PANTHER" id="PTHR34295:SF1">
    <property type="entry name" value="BIOTIN TRANSPORTER BIOY"/>
    <property type="match status" value="1"/>
</dbReference>
<dbReference type="InterPro" id="IPR003784">
    <property type="entry name" value="BioY"/>
</dbReference>
<keyword evidence="2" id="KW-0813">Transport</keyword>
<name>A0A221VZ60_9PSEU</name>
<dbReference type="GO" id="GO:0015225">
    <property type="term" value="F:biotin transmembrane transporter activity"/>
    <property type="evidence" value="ECO:0007669"/>
    <property type="project" value="UniProtKB-UniRule"/>
</dbReference>
<dbReference type="OrthoDB" id="1496139at2"/>
<feature type="transmembrane region" description="Helical" evidence="3">
    <location>
        <begin position="109"/>
        <end position="126"/>
    </location>
</feature>
<dbReference type="Proteomes" id="UP000204221">
    <property type="component" value="Chromosome"/>
</dbReference>
<sequence>MSAVATSAVATSASIARPRVLADLVPGALVRDLALVAAGAALIGLSAQVVLPIPGTPVPFTGQTFGALLVGSALGWQRGAVTMLLYLVVGAMGVPWFEGGSSGLSGVTVGYLFGMLLAATVVGALAGRGGDRTVLRTAGTMALGNLLIYAVGVPGLMIIAGMSLPAALAAGVVPFLIGDAIKIALAAGVLPASWALVKRFQR</sequence>
<keyword evidence="3" id="KW-1133">Transmembrane helix</keyword>
<dbReference type="KEGG" id="ahg:AHOG_05900"/>
<dbReference type="EMBL" id="CP022521">
    <property type="protein sequence ID" value="ASO18832.1"/>
    <property type="molecule type" value="Genomic_DNA"/>
</dbReference>
<evidence type="ECO:0000313" key="4">
    <source>
        <dbReference type="EMBL" id="ASO18832.1"/>
    </source>
</evidence>
<dbReference type="Gene3D" id="1.10.1760.20">
    <property type="match status" value="1"/>
</dbReference>
<dbReference type="PANTHER" id="PTHR34295">
    <property type="entry name" value="BIOTIN TRANSPORTER BIOY"/>
    <property type="match status" value="1"/>
</dbReference>
<gene>
    <name evidence="4" type="primary">bioY</name>
    <name evidence="4" type="ORF">AHOG_05900</name>
</gene>
<dbReference type="GO" id="GO:0005886">
    <property type="term" value="C:plasma membrane"/>
    <property type="evidence" value="ECO:0007669"/>
    <property type="project" value="UniProtKB-SubCell"/>
</dbReference>